<dbReference type="AlphaFoldDB" id="A0A2H3FZG4"/>
<evidence type="ECO:0000256" key="2">
    <source>
        <dbReference type="ARBA" id="ARBA00022692"/>
    </source>
</evidence>
<dbReference type="PANTHER" id="PTHR31465:SF35">
    <property type="entry name" value="RTA1 DOMAIN PROTEIN-RELATED"/>
    <property type="match status" value="1"/>
</dbReference>
<dbReference type="SMART" id="SM00066">
    <property type="entry name" value="GAL4"/>
    <property type="match status" value="1"/>
</dbReference>
<feature type="transmembrane region" description="Helical" evidence="7">
    <location>
        <begin position="423"/>
        <end position="442"/>
    </location>
</feature>
<feature type="transmembrane region" description="Helical" evidence="7">
    <location>
        <begin position="643"/>
        <end position="663"/>
    </location>
</feature>
<gene>
    <name evidence="9" type="ORF">AU210_014892</name>
</gene>
<dbReference type="InterPro" id="IPR001138">
    <property type="entry name" value="Zn2Cys6_DnaBD"/>
</dbReference>
<dbReference type="GO" id="GO:0016020">
    <property type="term" value="C:membrane"/>
    <property type="evidence" value="ECO:0007669"/>
    <property type="project" value="UniProtKB-SubCell"/>
</dbReference>
<dbReference type="STRING" id="327505.A0A2H3FZG4"/>
<evidence type="ECO:0000256" key="6">
    <source>
        <dbReference type="SAM" id="MobiDB-lite"/>
    </source>
</evidence>
<dbReference type="SUPFAM" id="SSF57701">
    <property type="entry name" value="Zn2/Cys6 DNA-binding domain"/>
    <property type="match status" value="1"/>
</dbReference>
<reference evidence="9 10" key="2">
    <citation type="journal article" date="2017" name="Sci. Rep.">
        <title>A mobile pathogenicity chromosome in Fusarium oxysporum for infection of multiple cucurbit species.</title>
        <authorList>
            <person name="van Dam P."/>
            <person name="Fokkens L."/>
            <person name="Ayukawa Y."/>
            <person name="van der Gragt M."/>
            <person name="Ter Horst A."/>
            <person name="Brankovics B."/>
            <person name="Houterman P.M."/>
            <person name="Arie T."/>
            <person name="Rep M."/>
        </authorList>
    </citation>
    <scope>NUCLEOTIDE SEQUENCE [LARGE SCALE GENOMIC DNA]</scope>
    <source>
        <strain evidence="9 10">Forc016</strain>
    </source>
</reference>
<name>A0A2H3FZG4_FUSOX</name>
<keyword evidence="5" id="KW-0539">Nucleus</keyword>
<dbReference type="Pfam" id="PF04479">
    <property type="entry name" value="RTA1"/>
    <property type="match status" value="1"/>
</dbReference>
<dbReference type="Gene3D" id="4.10.240.10">
    <property type="entry name" value="Zn(2)-C6 fungal-type DNA-binding domain"/>
    <property type="match status" value="1"/>
</dbReference>
<reference evidence="9 10" key="1">
    <citation type="journal article" date="2016" name="Environ. Microbiol.">
        <title>Effector profiles distinguish formae speciales of Fusarium oxysporum.</title>
        <authorList>
            <person name="van Dam P."/>
            <person name="Fokkens L."/>
            <person name="Schmidt S.M."/>
            <person name="Linmans J.H."/>
            <person name="Kistler H.C."/>
            <person name="Ma L.J."/>
            <person name="Rep M."/>
        </authorList>
    </citation>
    <scope>NUCLEOTIDE SEQUENCE [LARGE SCALE GENOMIC DNA]</scope>
    <source>
        <strain evidence="9 10">Forc016</strain>
    </source>
</reference>
<dbReference type="PROSITE" id="PS00463">
    <property type="entry name" value="ZN2_CY6_FUNGAL_1"/>
    <property type="match status" value="1"/>
</dbReference>
<keyword evidence="4 7" id="KW-0472">Membrane</keyword>
<dbReference type="PROSITE" id="PS50048">
    <property type="entry name" value="ZN2_CY6_FUNGAL_2"/>
    <property type="match status" value="1"/>
</dbReference>
<feature type="transmembrane region" description="Helical" evidence="7">
    <location>
        <begin position="608"/>
        <end position="628"/>
    </location>
</feature>
<sequence length="690" mass="76772">MKRLGYRKSRTGCLRCKERRVKCDEKRPCSACVRHEVLCSLSDSPPDAGTAQTVEQSFTRPSSTKARSRHAKRSLDRAYSGVGSKGSQKNTCASAEHSSELSLPPGKEQEDWAYNGHDDPFSFFAALFSNLIIGERANWASDMELMHHYTSISYATLSNDADVQKVLQQDLPRLGFQHKFLLHQLLAFSGYHLAYLNHDKRHAFFSQASQHQNSAIEGLRTNLGSAHVSGHCHTLYAASILLTICSFATFPSYDRFDGPLDPVDNILGVFSLIKGMNMIRLESGSEINTGPLATFFGRMQCGCPSYKDSGLGIIRAHVEQLSIALGQTPFLGSDAIHNSFGTQHAIASLSSSIENSIRRPSPTSTASLRASFLWPILIETDYITSLRQRCPAALVVLAFYSQSNQQIPEMAEGNTRYHYDPSMAAAVIFIVAFSLSGIYHTYQVIRLRSWYFIPFVVGSIVEVVGYTGRAVNASEPSGEWTDGPYIIQALFLLLGPPFYAASIYMVLGRLIRLLKADSFSVVRLNWLTKIFLFGDIASIAAQGMGGGMLAGADSKSAKDRGQMIIIIGLFIQLIFFGMFIIVTVIFHRRIHNMPTVASLKIRAPWKRLLIVLYVSSGLIMIRSIFRVIEYIMGEDGELMAKEVYIYVFDGTLMLLVSLLFNWFHPSATINKDIMQRYNNVDSETQLGDLN</sequence>
<accession>A0A2H3FZG4</accession>
<evidence type="ECO:0000256" key="7">
    <source>
        <dbReference type="SAM" id="Phobius"/>
    </source>
</evidence>
<feature type="transmembrane region" description="Helical" evidence="7">
    <location>
        <begin position="563"/>
        <end position="587"/>
    </location>
</feature>
<proteinExistence type="predicted"/>
<evidence type="ECO:0000256" key="5">
    <source>
        <dbReference type="ARBA" id="ARBA00023242"/>
    </source>
</evidence>
<evidence type="ECO:0000256" key="4">
    <source>
        <dbReference type="ARBA" id="ARBA00023136"/>
    </source>
</evidence>
<feature type="transmembrane region" description="Helical" evidence="7">
    <location>
        <begin position="449"/>
        <end position="466"/>
    </location>
</feature>
<dbReference type="EMBL" id="MABQ02000011">
    <property type="protein sequence ID" value="PCD23370.1"/>
    <property type="molecule type" value="Genomic_DNA"/>
</dbReference>
<dbReference type="CDD" id="cd00067">
    <property type="entry name" value="GAL4"/>
    <property type="match status" value="1"/>
</dbReference>
<evidence type="ECO:0000313" key="9">
    <source>
        <dbReference type="EMBL" id="PCD23370.1"/>
    </source>
</evidence>
<dbReference type="PANTHER" id="PTHR31465">
    <property type="entry name" value="PROTEIN RTA1-RELATED"/>
    <property type="match status" value="1"/>
</dbReference>
<dbReference type="InterPro" id="IPR036864">
    <property type="entry name" value="Zn2-C6_fun-type_DNA-bd_sf"/>
</dbReference>
<evidence type="ECO:0000259" key="8">
    <source>
        <dbReference type="PROSITE" id="PS50048"/>
    </source>
</evidence>
<protein>
    <recommendedName>
        <fullName evidence="8">Zn(2)-C6 fungal-type domain-containing protein</fullName>
    </recommendedName>
</protein>
<organism evidence="9 10">
    <name type="scientific">Fusarium oxysporum f. sp. radicis-cucumerinum</name>
    <dbReference type="NCBI Taxonomy" id="327505"/>
    <lineage>
        <taxon>Eukaryota</taxon>
        <taxon>Fungi</taxon>
        <taxon>Dikarya</taxon>
        <taxon>Ascomycota</taxon>
        <taxon>Pezizomycotina</taxon>
        <taxon>Sordariomycetes</taxon>
        <taxon>Hypocreomycetidae</taxon>
        <taxon>Hypocreales</taxon>
        <taxon>Nectriaceae</taxon>
        <taxon>Fusarium</taxon>
        <taxon>Fusarium oxysporum species complex</taxon>
    </lineage>
</organism>
<comment type="caution">
    <text evidence="9">The sequence shown here is derived from an EMBL/GenBank/DDBJ whole genome shotgun (WGS) entry which is preliminary data.</text>
</comment>
<feature type="domain" description="Zn(2)-C6 fungal-type" evidence="8">
    <location>
        <begin position="12"/>
        <end position="41"/>
    </location>
</feature>
<dbReference type="GO" id="GO:0008270">
    <property type="term" value="F:zinc ion binding"/>
    <property type="evidence" value="ECO:0007669"/>
    <property type="project" value="InterPro"/>
</dbReference>
<dbReference type="Proteomes" id="UP000219602">
    <property type="component" value="Chromosome 13"/>
</dbReference>
<dbReference type="Pfam" id="PF00172">
    <property type="entry name" value="Zn_clus"/>
    <property type="match status" value="1"/>
</dbReference>
<dbReference type="GO" id="GO:0000981">
    <property type="term" value="F:DNA-binding transcription factor activity, RNA polymerase II-specific"/>
    <property type="evidence" value="ECO:0007669"/>
    <property type="project" value="InterPro"/>
</dbReference>
<evidence type="ECO:0000256" key="3">
    <source>
        <dbReference type="ARBA" id="ARBA00022989"/>
    </source>
</evidence>
<feature type="region of interest" description="Disordered" evidence="6">
    <location>
        <begin position="44"/>
        <end position="110"/>
    </location>
</feature>
<feature type="transmembrane region" description="Helical" evidence="7">
    <location>
        <begin position="527"/>
        <end position="551"/>
    </location>
</feature>
<keyword evidence="3 7" id="KW-1133">Transmembrane helix</keyword>
<comment type="subcellular location">
    <subcellularLocation>
        <location evidence="1">Membrane</location>
        <topology evidence="1">Multi-pass membrane protein</topology>
    </subcellularLocation>
</comment>
<evidence type="ECO:0000256" key="1">
    <source>
        <dbReference type="ARBA" id="ARBA00004141"/>
    </source>
</evidence>
<evidence type="ECO:0000313" key="10">
    <source>
        <dbReference type="Proteomes" id="UP000219602"/>
    </source>
</evidence>
<feature type="transmembrane region" description="Helical" evidence="7">
    <location>
        <begin position="486"/>
        <end position="507"/>
    </location>
</feature>
<feature type="compositionally biased region" description="Polar residues" evidence="6">
    <location>
        <begin position="50"/>
        <end position="65"/>
    </location>
</feature>
<dbReference type="InterPro" id="IPR007568">
    <property type="entry name" value="RTA1"/>
</dbReference>
<keyword evidence="2 7" id="KW-0812">Transmembrane</keyword>